<keyword evidence="3" id="KW-0227">DNA damage</keyword>
<keyword evidence="1" id="KW-0540">Nuclease</keyword>
<dbReference type="EMBL" id="JRNR01000002">
    <property type="protein sequence ID" value="KGF50502.1"/>
    <property type="molecule type" value="Genomic_DNA"/>
</dbReference>
<dbReference type="Pfam" id="PF00580">
    <property type="entry name" value="UvrD-helicase"/>
    <property type="match status" value="1"/>
</dbReference>
<evidence type="ECO:0000256" key="4">
    <source>
        <dbReference type="ARBA" id="ARBA00022801"/>
    </source>
</evidence>
<evidence type="ECO:0000256" key="3">
    <source>
        <dbReference type="ARBA" id="ARBA00022763"/>
    </source>
</evidence>
<dbReference type="InterPro" id="IPR000212">
    <property type="entry name" value="DNA_helicase_UvrD/REP"/>
</dbReference>
<feature type="domain" description="UvrD-like helicase C-terminal" evidence="16">
    <location>
        <begin position="489"/>
        <end position="762"/>
    </location>
</feature>
<dbReference type="Gene3D" id="3.90.320.10">
    <property type="match status" value="1"/>
</dbReference>
<keyword evidence="4 14" id="KW-0378">Hydrolase</keyword>
<dbReference type="PANTHER" id="PTHR11070">
    <property type="entry name" value="UVRD / RECB / PCRA DNA HELICASE FAMILY MEMBER"/>
    <property type="match status" value="1"/>
</dbReference>
<evidence type="ECO:0000256" key="12">
    <source>
        <dbReference type="ARBA" id="ARBA00034808"/>
    </source>
</evidence>
<dbReference type="PANTHER" id="PTHR11070:SF67">
    <property type="entry name" value="DNA 3'-5' HELICASE"/>
    <property type="match status" value="1"/>
</dbReference>
<feature type="binding site" evidence="14">
    <location>
        <begin position="13"/>
        <end position="20"/>
    </location>
    <ligand>
        <name>ATP</name>
        <dbReference type="ChEBI" id="CHEBI:30616"/>
    </ligand>
</feature>
<organism evidence="17 18">
    <name type="scientific">Prevotella disiens DNF00882</name>
    <dbReference type="NCBI Taxonomy" id="1401075"/>
    <lineage>
        <taxon>Bacteria</taxon>
        <taxon>Pseudomonadati</taxon>
        <taxon>Bacteroidota</taxon>
        <taxon>Bacteroidia</taxon>
        <taxon>Bacteroidales</taxon>
        <taxon>Prevotellaceae</taxon>
        <taxon>Prevotella</taxon>
    </lineage>
</organism>
<accession>A0A096C6B9</accession>
<reference evidence="17 18" key="1">
    <citation type="submission" date="2014-07" db="EMBL/GenBank/DDBJ databases">
        <authorList>
            <person name="McCorrison J."/>
            <person name="Sanka R."/>
            <person name="Torralba M."/>
            <person name="Gillis M."/>
            <person name="Haft D.H."/>
            <person name="Methe B."/>
            <person name="Sutton G."/>
            <person name="Nelson K.E."/>
        </authorList>
    </citation>
    <scope>NUCLEOTIDE SEQUENCE [LARGE SCALE GENOMIC DNA]</scope>
    <source>
        <strain evidence="17 18">DNF00882</strain>
    </source>
</reference>
<evidence type="ECO:0000256" key="1">
    <source>
        <dbReference type="ARBA" id="ARBA00022722"/>
    </source>
</evidence>
<comment type="caution">
    <text evidence="17">The sequence shown here is derived from an EMBL/GenBank/DDBJ whole genome shotgun (WGS) entry which is preliminary data.</text>
</comment>
<dbReference type="Pfam" id="PF13361">
    <property type="entry name" value="UvrD_C"/>
    <property type="match status" value="1"/>
</dbReference>
<dbReference type="GO" id="GO:0000725">
    <property type="term" value="P:recombinational repair"/>
    <property type="evidence" value="ECO:0007669"/>
    <property type="project" value="TreeGrafter"/>
</dbReference>
<evidence type="ECO:0000256" key="8">
    <source>
        <dbReference type="ARBA" id="ARBA00023125"/>
    </source>
</evidence>
<dbReference type="InterPro" id="IPR014017">
    <property type="entry name" value="DNA_helicase_UvrD-like_C"/>
</dbReference>
<dbReference type="GO" id="GO:0005524">
    <property type="term" value="F:ATP binding"/>
    <property type="evidence" value="ECO:0007669"/>
    <property type="project" value="UniProtKB-UniRule"/>
</dbReference>
<gene>
    <name evidence="17" type="ORF">HMPREF0654_00035</name>
</gene>
<dbReference type="GO" id="GO:0005829">
    <property type="term" value="C:cytosol"/>
    <property type="evidence" value="ECO:0007669"/>
    <property type="project" value="TreeGrafter"/>
</dbReference>
<comment type="catalytic activity">
    <reaction evidence="13">
        <text>ATP + H2O = ADP + phosphate + H(+)</text>
        <dbReference type="Rhea" id="RHEA:13065"/>
        <dbReference type="ChEBI" id="CHEBI:15377"/>
        <dbReference type="ChEBI" id="CHEBI:15378"/>
        <dbReference type="ChEBI" id="CHEBI:30616"/>
        <dbReference type="ChEBI" id="CHEBI:43474"/>
        <dbReference type="ChEBI" id="CHEBI:456216"/>
        <dbReference type="EC" id="5.6.2.4"/>
    </reaction>
</comment>
<keyword evidence="8" id="KW-0238">DNA-binding</keyword>
<dbReference type="Gene3D" id="1.10.3170.10">
    <property type="entry name" value="Recbcd, chain B, domain 2"/>
    <property type="match status" value="1"/>
</dbReference>
<dbReference type="InterPro" id="IPR027417">
    <property type="entry name" value="P-loop_NTPase"/>
</dbReference>
<evidence type="ECO:0000256" key="2">
    <source>
        <dbReference type="ARBA" id="ARBA00022741"/>
    </source>
</evidence>
<evidence type="ECO:0000259" key="15">
    <source>
        <dbReference type="PROSITE" id="PS51198"/>
    </source>
</evidence>
<keyword evidence="2 14" id="KW-0547">Nucleotide-binding</keyword>
<dbReference type="InterPro" id="IPR011604">
    <property type="entry name" value="PDDEXK-like_dom_sf"/>
</dbReference>
<dbReference type="PROSITE" id="PS51198">
    <property type="entry name" value="UVRD_HELICASE_ATP_BIND"/>
    <property type="match status" value="1"/>
</dbReference>
<dbReference type="Gene3D" id="3.40.50.300">
    <property type="entry name" value="P-loop containing nucleotide triphosphate hydrolases"/>
    <property type="match status" value="3"/>
</dbReference>
<evidence type="ECO:0000256" key="11">
    <source>
        <dbReference type="ARBA" id="ARBA00034617"/>
    </source>
</evidence>
<keyword evidence="7 14" id="KW-0067">ATP-binding</keyword>
<dbReference type="AlphaFoldDB" id="A0A096C6B9"/>
<keyword evidence="5 14" id="KW-0347">Helicase</keyword>
<evidence type="ECO:0000256" key="10">
    <source>
        <dbReference type="ARBA" id="ARBA00023235"/>
    </source>
</evidence>
<dbReference type="PROSITE" id="PS51217">
    <property type="entry name" value="UVRD_HELICASE_CTER"/>
    <property type="match status" value="1"/>
</dbReference>
<comment type="catalytic activity">
    <reaction evidence="11">
        <text>Couples ATP hydrolysis with the unwinding of duplex DNA by translocating in the 3'-5' direction.</text>
        <dbReference type="EC" id="5.6.2.4"/>
    </reaction>
</comment>
<evidence type="ECO:0000256" key="6">
    <source>
        <dbReference type="ARBA" id="ARBA00022839"/>
    </source>
</evidence>
<protein>
    <recommendedName>
        <fullName evidence="12">DNA 3'-5' helicase</fullName>
        <ecNumber evidence="12">5.6.2.4</ecNumber>
    </recommendedName>
</protein>
<evidence type="ECO:0000259" key="16">
    <source>
        <dbReference type="PROSITE" id="PS51217"/>
    </source>
</evidence>
<dbReference type="RefSeq" id="WP_036881785.1">
    <property type="nucleotide sequence ID" value="NZ_JRNR01000002.1"/>
</dbReference>
<dbReference type="GO" id="GO:0043138">
    <property type="term" value="F:3'-5' DNA helicase activity"/>
    <property type="evidence" value="ECO:0007669"/>
    <property type="project" value="UniProtKB-EC"/>
</dbReference>
<dbReference type="GO" id="GO:0003677">
    <property type="term" value="F:DNA binding"/>
    <property type="evidence" value="ECO:0007669"/>
    <property type="project" value="UniProtKB-KW"/>
</dbReference>
<name>A0A096C6B9_9BACT</name>
<dbReference type="GO" id="GO:0004527">
    <property type="term" value="F:exonuclease activity"/>
    <property type="evidence" value="ECO:0007669"/>
    <property type="project" value="UniProtKB-KW"/>
</dbReference>
<evidence type="ECO:0000256" key="13">
    <source>
        <dbReference type="ARBA" id="ARBA00048988"/>
    </source>
</evidence>
<dbReference type="Proteomes" id="UP000029538">
    <property type="component" value="Unassembled WGS sequence"/>
</dbReference>
<evidence type="ECO:0000256" key="5">
    <source>
        <dbReference type="ARBA" id="ARBA00022806"/>
    </source>
</evidence>
<dbReference type="Pfam" id="PF01930">
    <property type="entry name" value="Cas_Cas4"/>
    <property type="match status" value="1"/>
</dbReference>
<evidence type="ECO:0000256" key="14">
    <source>
        <dbReference type="PROSITE-ProRule" id="PRU00560"/>
    </source>
</evidence>
<proteinExistence type="predicted"/>
<dbReference type="InterPro" id="IPR014016">
    <property type="entry name" value="UvrD-like_ATP-bd"/>
</dbReference>
<evidence type="ECO:0000313" key="17">
    <source>
        <dbReference type="EMBL" id="KGF50502.1"/>
    </source>
</evidence>
<keyword evidence="10" id="KW-0413">Isomerase</keyword>
<sequence>MNHTTSPLTVYRASAGSGKTFTLAVEYISLLVKDPNNYRQILAVTFTNKATQEMKMRILSQLFGIAKGLKSSDAYLQQVKNKTGLNEATIKSNATTALTLLIHKYNEFRIHTIDAFFQQILRNLAHELGLTANLKVDLNNKDIEGKAVDQMIEELQEGQPVMKWISTYIDHNMEDDKGWNVITKIKTFGENIFKDYYKAHEKQLAEVLGNEKEFDAFEKSLRERRKQIQKEYNSKAEAIVSVIDNEGLANMVVANLYKFLVARMTKTLALEEYKDYVLNAINDPNMWVPKTKQKKCNYLEVVSSNDLPQKLSELVAFNKDNWCEFQSTKLLLKHLPELRLLHKIDEAVNDLNKEYNRFMLSNTQSLLKELISDSDTPFIFEKIGAQLKHIMIDEFQDTSTIQWQNFLSLLNNCMGQIDSHNLIVGDIKQSIYRWRQGDWSILNNIKQEFPNYQLDLQTLDYNYRSEKRIIDFNNAFMKAIVENTIQELNNDGINKSEIIGNVYQDVAQKTPKQNELGYIRVQLFPSDDSETAILEQLIETIQDLFDKGYNGKNQSKIAILIRENKQLQKIVDTLYAVDFGEEINIVSDEAFRLDASLAVNIIIKALHLLTHPEDVLARGELVKLYNQQVLKKETTDTELLVATPLDLEETEPEKRHKLSMEHQIEKLNEALPQQYVNRREQLLGMPIIDAVDSIFEIFELTKLEGQNSYICTLYDILNDFLQDNTADIDDFIKEWDNSLSSKTIQSDEIEGIRIITIHKSKGLEFDNVIIPFCDWTLENSNTIIWCETENKPEPYNKIPILPINFSKSTSIGTIFEDNYKEEHLQNTIDNLNLLYVAVTRAAKNLFITGKRMSKSKAQNKRNATTSSNRSEAIENVLEQISNELEGSNLDFPDKFNEPICFEYGALDHATTEKKAEEVDNPFLIRPEKHVVNIKTYPQKVSFRQSNKSKDFVNGEDIDPTDAARYIKNGNILHQIFSTIYTQKDIPSKLNELEQEGIIYNDEITTTQLREKIDAALKNNTVQDWFSDKWKLFNECTILQYDSELDEVREHRPDRVMTNDNETIVVDFKTGIVRKEHKMQVERYMNLLKQMGHENVSGYLWYIMQDKIVEVTL</sequence>
<evidence type="ECO:0000313" key="18">
    <source>
        <dbReference type="Proteomes" id="UP000029538"/>
    </source>
</evidence>
<dbReference type="InterPro" id="IPR022765">
    <property type="entry name" value="Dna2/Cas4_DUF83"/>
</dbReference>
<feature type="domain" description="UvrD-like helicase ATP-binding" evidence="15">
    <location>
        <begin position="1"/>
        <end position="466"/>
    </location>
</feature>
<evidence type="ECO:0000256" key="9">
    <source>
        <dbReference type="ARBA" id="ARBA00023204"/>
    </source>
</evidence>
<dbReference type="EC" id="5.6.2.4" evidence="12"/>
<dbReference type="SUPFAM" id="SSF52540">
    <property type="entry name" value="P-loop containing nucleoside triphosphate hydrolases"/>
    <property type="match status" value="1"/>
</dbReference>
<keyword evidence="6" id="KW-0269">Exonuclease</keyword>
<evidence type="ECO:0000256" key="7">
    <source>
        <dbReference type="ARBA" id="ARBA00022840"/>
    </source>
</evidence>
<keyword evidence="9" id="KW-0234">DNA repair</keyword>